<dbReference type="AlphaFoldDB" id="X0ZLD1"/>
<feature type="non-terminal residue" evidence="2">
    <location>
        <position position="1"/>
    </location>
</feature>
<accession>X0ZLD1</accession>
<evidence type="ECO:0000313" key="2">
    <source>
        <dbReference type="EMBL" id="GAG49066.1"/>
    </source>
</evidence>
<feature type="non-terminal residue" evidence="2">
    <location>
        <position position="228"/>
    </location>
</feature>
<gene>
    <name evidence="2" type="ORF">S01H1_78908</name>
</gene>
<dbReference type="InterPro" id="IPR049052">
    <property type="entry name" value="nSTAND1"/>
</dbReference>
<evidence type="ECO:0000259" key="1">
    <source>
        <dbReference type="Pfam" id="PF20703"/>
    </source>
</evidence>
<feature type="domain" description="Novel STAND NTPase 1" evidence="1">
    <location>
        <begin position="12"/>
        <end position="227"/>
    </location>
</feature>
<organism evidence="2">
    <name type="scientific">marine sediment metagenome</name>
    <dbReference type="NCBI Taxonomy" id="412755"/>
    <lineage>
        <taxon>unclassified sequences</taxon>
        <taxon>metagenomes</taxon>
        <taxon>ecological metagenomes</taxon>
    </lineage>
</organism>
<comment type="caution">
    <text evidence="2">The sequence shown here is derived from an EMBL/GenBank/DDBJ whole genome shotgun (WGS) entry which is preliminary data.</text>
</comment>
<name>X0ZLD1_9ZZZZ</name>
<protein>
    <recommendedName>
        <fullName evidence="1">Novel STAND NTPase 1 domain-containing protein</fullName>
    </recommendedName>
</protein>
<proteinExistence type="predicted"/>
<dbReference type="EMBL" id="BARS01053141">
    <property type="protein sequence ID" value="GAG49066.1"/>
    <property type="molecule type" value="Genomic_DNA"/>
</dbReference>
<reference evidence="2" key="1">
    <citation type="journal article" date="2014" name="Front. Microbiol.">
        <title>High frequency of phylogenetically diverse reductive dehalogenase-homologous genes in deep subseafloor sedimentary metagenomes.</title>
        <authorList>
            <person name="Kawai M."/>
            <person name="Futagami T."/>
            <person name="Toyoda A."/>
            <person name="Takaki Y."/>
            <person name="Nishi S."/>
            <person name="Hori S."/>
            <person name="Arai W."/>
            <person name="Tsubouchi T."/>
            <person name="Morono Y."/>
            <person name="Uchiyama I."/>
            <person name="Ito T."/>
            <person name="Fujiyama A."/>
            <person name="Inagaki F."/>
            <person name="Takami H."/>
        </authorList>
    </citation>
    <scope>NUCLEOTIDE SEQUENCE</scope>
    <source>
        <strain evidence="2">Expedition CK06-06</strain>
    </source>
</reference>
<sequence length="228" mass="25059">CLALLYAGDDPAGPTRVVLTLREDFLGRLAAFPEFVTEVSRGIVVIRTPGPEALRETLTQPLARVGYRFEDPALVDAMVAEVAREPAGLPLLQFAAQRLWEGRDREGQRLRRSTYEAIGGVAGALADHADQVIDSLVGEAAPAARHVLLRLVTPEGTRARLREKDMLAELGAGAAEAIEQLVDSRLVVSRRALAGDSPVAELELVHESLITRWERLRRWREESRDDAN</sequence>
<dbReference type="Pfam" id="PF20703">
    <property type="entry name" value="nSTAND1"/>
    <property type="match status" value="1"/>
</dbReference>